<dbReference type="EMBL" id="BMXV01000006">
    <property type="protein sequence ID" value="GGY78064.1"/>
    <property type="molecule type" value="Genomic_DNA"/>
</dbReference>
<dbReference type="SUPFAM" id="SSF48403">
    <property type="entry name" value="Ankyrin repeat"/>
    <property type="match status" value="1"/>
</dbReference>
<sequence>MAVLLAGLWLIFQEGEDHEQQDLRGRTPLIVAAEEGDLERVEYLLAQDVLIDAGDNCQWTAMMRAAAGGHSETLVRLLDAGADINHREKSGYAALMVAAVINRLETAGILVEREAELQRSGN</sequence>
<evidence type="ECO:0000256" key="1">
    <source>
        <dbReference type="ARBA" id="ARBA00022737"/>
    </source>
</evidence>
<organism evidence="4 5">
    <name type="scientific">Marinobacter zhanjiangensis</name>
    <dbReference type="NCBI Taxonomy" id="578215"/>
    <lineage>
        <taxon>Bacteria</taxon>
        <taxon>Pseudomonadati</taxon>
        <taxon>Pseudomonadota</taxon>
        <taxon>Gammaproteobacteria</taxon>
        <taxon>Pseudomonadales</taxon>
        <taxon>Marinobacteraceae</taxon>
        <taxon>Marinobacter</taxon>
    </lineage>
</organism>
<evidence type="ECO:0000256" key="3">
    <source>
        <dbReference type="PROSITE-ProRule" id="PRU00023"/>
    </source>
</evidence>
<dbReference type="SMART" id="SM00248">
    <property type="entry name" value="ANK"/>
    <property type="match status" value="3"/>
</dbReference>
<comment type="caution">
    <text evidence="4">The sequence shown here is derived from an EMBL/GenBank/DDBJ whole genome shotgun (WGS) entry which is preliminary data.</text>
</comment>
<dbReference type="InterPro" id="IPR036770">
    <property type="entry name" value="Ankyrin_rpt-contain_sf"/>
</dbReference>
<dbReference type="PANTHER" id="PTHR24173">
    <property type="entry name" value="ANKYRIN REPEAT CONTAINING"/>
    <property type="match status" value="1"/>
</dbReference>
<feature type="repeat" description="ANK" evidence="3">
    <location>
        <begin position="60"/>
        <end position="89"/>
    </location>
</feature>
<feature type="repeat" description="ANK" evidence="3">
    <location>
        <begin position="24"/>
        <end position="56"/>
    </location>
</feature>
<gene>
    <name evidence="4" type="ORF">GCM10007071_26630</name>
</gene>
<dbReference type="Proteomes" id="UP000601597">
    <property type="component" value="Unassembled WGS sequence"/>
</dbReference>
<dbReference type="PANTHER" id="PTHR24173:SF74">
    <property type="entry name" value="ANKYRIN REPEAT DOMAIN-CONTAINING PROTEIN 16"/>
    <property type="match status" value="1"/>
</dbReference>
<name>A0ABQ3B431_9GAMM</name>
<evidence type="ECO:0000313" key="5">
    <source>
        <dbReference type="Proteomes" id="UP000601597"/>
    </source>
</evidence>
<dbReference type="PROSITE" id="PS50297">
    <property type="entry name" value="ANK_REP_REGION"/>
    <property type="match status" value="1"/>
</dbReference>
<proteinExistence type="predicted"/>
<protein>
    <recommendedName>
        <fullName evidence="6">Ankyrin repeat-containing protein</fullName>
    </recommendedName>
</protein>
<keyword evidence="5" id="KW-1185">Reference proteome</keyword>
<dbReference type="Gene3D" id="1.25.40.20">
    <property type="entry name" value="Ankyrin repeat-containing domain"/>
    <property type="match status" value="1"/>
</dbReference>
<keyword evidence="2 3" id="KW-0040">ANK repeat</keyword>
<dbReference type="InterPro" id="IPR002110">
    <property type="entry name" value="Ankyrin_rpt"/>
</dbReference>
<accession>A0ABQ3B431</accession>
<dbReference type="PROSITE" id="PS50088">
    <property type="entry name" value="ANK_REPEAT"/>
    <property type="match status" value="2"/>
</dbReference>
<evidence type="ECO:0000256" key="2">
    <source>
        <dbReference type="ARBA" id="ARBA00023043"/>
    </source>
</evidence>
<evidence type="ECO:0000313" key="4">
    <source>
        <dbReference type="EMBL" id="GGY78064.1"/>
    </source>
</evidence>
<keyword evidence="1" id="KW-0677">Repeat</keyword>
<evidence type="ECO:0008006" key="6">
    <source>
        <dbReference type="Google" id="ProtNLM"/>
    </source>
</evidence>
<dbReference type="RefSeq" id="WP_189577218.1">
    <property type="nucleotide sequence ID" value="NZ_BMXV01000006.1"/>
</dbReference>
<reference evidence="5" key="1">
    <citation type="journal article" date="2019" name="Int. J. Syst. Evol. Microbiol.">
        <title>The Global Catalogue of Microorganisms (GCM) 10K type strain sequencing project: providing services to taxonomists for standard genome sequencing and annotation.</title>
        <authorList>
            <consortium name="The Broad Institute Genomics Platform"/>
            <consortium name="The Broad Institute Genome Sequencing Center for Infectious Disease"/>
            <person name="Wu L."/>
            <person name="Ma J."/>
        </authorList>
    </citation>
    <scope>NUCLEOTIDE SEQUENCE [LARGE SCALE GENOMIC DNA]</scope>
    <source>
        <strain evidence="5">KCTC 22280</strain>
    </source>
</reference>
<dbReference type="Pfam" id="PF12796">
    <property type="entry name" value="Ank_2"/>
    <property type="match status" value="1"/>
</dbReference>